<protein>
    <submittedName>
        <fullName evidence="1">Uncharacterized protein</fullName>
    </submittedName>
</protein>
<dbReference type="Proteomes" id="UP001176883">
    <property type="component" value="Unassembled WGS sequence"/>
</dbReference>
<accession>A0ABT8WEQ4</accession>
<dbReference type="Gene3D" id="2.120.10.30">
    <property type="entry name" value="TolB, C-terminal domain"/>
    <property type="match status" value="1"/>
</dbReference>
<proteinExistence type="predicted"/>
<sequence length="98" mass="10439">NEPAGMVLNGDDLFIAELDGNKISKIDINVAIPTAEDVVTGLDGPVGMILNGDDLYIAEISGNRISKLNLGTLSINENIEVSNIKLYPNPSPDFIQIS</sequence>
<name>A0ABT8WEQ4_9FLAO</name>
<organism evidence="1 2">
    <name type="scientific">Flavivirga aquimarina</name>
    <dbReference type="NCBI Taxonomy" id="2027862"/>
    <lineage>
        <taxon>Bacteria</taxon>
        <taxon>Pseudomonadati</taxon>
        <taxon>Bacteroidota</taxon>
        <taxon>Flavobacteriia</taxon>
        <taxon>Flavobacteriales</taxon>
        <taxon>Flavobacteriaceae</taxon>
        <taxon>Flavivirga</taxon>
    </lineage>
</organism>
<feature type="non-terminal residue" evidence="1">
    <location>
        <position position="98"/>
    </location>
</feature>
<gene>
    <name evidence="1" type="ORF">Q4Q35_17475</name>
</gene>
<reference evidence="1" key="1">
    <citation type="submission" date="2023-07" db="EMBL/GenBank/DDBJ databases">
        <title>Two novel species in the genus Flavivirga.</title>
        <authorList>
            <person name="Kwon K."/>
        </authorList>
    </citation>
    <scope>NUCLEOTIDE SEQUENCE</scope>
    <source>
        <strain evidence="1">KCTC 52353</strain>
    </source>
</reference>
<dbReference type="SUPFAM" id="SSF63825">
    <property type="entry name" value="YWTD domain"/>
    <property type="match status" value="1"/>
</dbReference>
<comment type="caution">
    <text evidence="1">The sequence shown here is derived from an EMBL/GenBank/DDBJ whole genome shotgun (WGS) entry which is preliminary data.</text>
</comment>
<dbReference type="EMBL" id="JAUOEK010000165">
    <property type="protein sequence ID" value="MDO5971598.1"/>
    <property type="molecule type" value="Genomic_DNA"/>
</dbReference>
<evidence type="ECO:0000313" key="2">
    <source>
        <dbReference type="Proteomes" id="UP001176883"/>
    </source>
</evidence>
<keyword evidence="2" id="KW-1185">Reference proteome</keyword>
<feature type="non-terminal residue" evidence="1">
    <location>
        <position position="1"/>
    </location>
</feature>
<evidence type="ECO:0000313" key="1">
    <source>
        <dbReference type="EMBL" id="MDO5971598.1"/>
    </source>
</evidence>
<dbReference type="InterPro" id="IPR011042">
    <property type="entry name" value="6-blade_b-propeller_TolB-like"/>
</dbReference>
<dbReference type="RefSeq" id="WP_303279313.1">
    <property type="nucleotide sequence ID" value="NZ_JAUOEK010000165.1"/>
</dbReference>